<name>A0A1F8F1G9_9BACT</name>
<evidence type="ECO:0000313" key="3">
    <source>
        <dbReference type="Proteomes" id="UP000178023"/>
    </source>
</evidence>
<dbReference type="AlphaFoldDB" id="A0A1F8F1G9"/>
<dbReference type="SUPFAM" id="SSF143100">
    <property type="entry name" value="TTHA1013/TTHA0281-like"/>
    <property type="match status" value="1"/>
</dbReference>
<dbReference type="Proteomes" id="UP000178023">
    <property type="component" value="Unassembled WGS sequence"/>
</dbReference>
<comment type="caution">
    <text evidence="2">The sequence shown here is derived from an EMBL/GenBank/DDBJ whole genome shotgun (WGS) entry which is preliminary data.</text>
</comment>
<dbReference type="InterPro" id="IPR051404">
    <property type="entry name" value="TA_system_antitoxin"/>
</dbReference>
<gene>
    <name evidence="2" type="ORF">A2750_02720</name>
</gene>
<accession>A0A1F8F1G9</accession>
<dbReference type="Pfam" id="PF15919">
    <property type="entry name" value="HicB_lk_antitox"/>
    <property type="match status" value="1"/>
</dbReference>
<feature type="domain" description="HicB-like antitoxin of toxin-antitoxin system" evidence="1">
    <location>
        <begin position="6"/>
        <end position="66"/>
    </location>
</feature>
<dbReference type="PANTHER" id="PTHR34504:SF4">
    <property type="entry name" value="ANTITOXIN HICB"/>
    <property type="match status" value="1"/>
</dbReference>
<dbReference type="EMBL" id="MGJL01000031">
    <property type="protein sequence ID" value="OGN06965.1"/>
    <property type="molecule type" value="Genomic_DNA"/>
</dbReference>
<dbReference type="InterPro" id="IPR031807">
    <property type="entry name" value="HicB-like"/>
</dbReference>
<dbReference type="InterPro" id="IPR035069">
    <property type="entry name" value="TTHA1013/TTHA0281-like"/>
</dbReference>
<dbReference type="Gene3D" id="3.30.160.250">
    <property type="match status" value="1"/>
</dbReference>
<evidence type="ECO:0000313" key="2">
    <source>
        <dbReference type="EMBL" id="OGN06965.1"/>
    </source>
</evidence>
<protein>
    <recommendedName>
        <fullName evidence="1">HicB-like antitoxin of toxin-antitoxin system domain-containing protein</fullName>
    </recommendedName>
</protein>
<reference evidence="2 3" key="1">
    <citation type="journal article" date="2016" name="Nat. Commun.">
        <title>Thousands of microbial genomes shed light on interconnected biogeochemical processes in an aquifer system.</title>
        <authorList>
            <person name="Anantharaman K."/>
            <person name="Brown C.T."/>
            <person name="Hug L.A."/>
            <person name="Sharon I."/>
            <person name="Castelle C.J."/>
            <person name="Probst A.J."/>
            <person name="Thomas B.C."/>
            <person name="Singh A."/>
            <person name="Wilkins M.J."/>
            <person name="Karaoz U."/>
            <person name="Brodie E.L."/>
            <person name="Williams K.H."/>
            <person name="Hubbard S.S."/>
            <person name="Banfield J.F."/>
        </authorList>
    </citation>
    <scope>NUCLEOTIDE SEQUENCE [LARGE SCALE GENOMIC DNA]</scope>
</reference>
<dbReference type="PANTHER" id="PTHR34504">
    <property type="entry name" value="ANTITOXIN HICB"/>
    <property type="match status" value="1"/>
</dbReference>
<sequence>MKQYDFPIIIEKDDDGYFASCPELQGCYSQGDTYEEAIENIRDAINLHLQDRIAEKEEIPSTKSVSLSTIHVTL</sequence>
<proteinExistence type="predicted"/>
<evidence type="ECO:0000259" key="1">
    <source>
        <dbReference type="Pfam" id="PF15919"/>
    </source>
</evidence>
<organism evidence="2 3">
    <name type="scientific">Candidatus Yanofskybacteria bacterium RIFCSPHIGHO2_01_FULL_45_42</name>
    <dbReference type="NCBI Taxonomy" id="1802671"/>
    <lineage>
        <taxon>Bacteria</taxon>
        <taxon>Candidatus Yanofskyibacteriota</taxon>
    </lineage>
</organism>